<reference evidence="2" key="1">
    <citation type="submission" date="2020-07" db="EMBL/GenBank/DDBJ databases">
        <title>Draft Genome Sequence of a Deep-Sea Yeast, Naganishia (Cryptococcus) liquefaciens strain N6.</title>
        <authorList>
            <person name="Han Y.W."/>
            <person name="Kajitani R."/>
            <person name="Morimoto H."/>
            <person name="Parhat M."/>
            <person name="Tsubouchi H."/>
            <person name="Bakenova O."/>
            <person name="Ogata M."/>
            <person name="Argunhan B."/>
            <person name="Aoki R."/>
            <person name="Kajiwara S."/>
            <person name="Itoh T."/>
            <person name="Iwasaki H."/>
        </authorList>
    </citation>
    <scope>NUCLEOTIDE SEQUENCE</scope>
    <source>
        <strain evidence="2">N6</strain>
    </source>
</reference>
<feature type="region of interest" description="Disordered" evidence="1">
    <location>
        <begin position="332"/>
        <end position="370"/>
    </location>
</feature>
<feature type="region of interest" description="Disordered" evidence="1">
    <location>
        <begin position="170"/>
        <end position="199"/>
    </location>
</feature>
<gene>
    <name evidence="2" type="ORF">NliqN6_0542</name>
</gene>
<evidence type="ECO:0000313" key="2">
    <source>
        <dbReference type="EMBL" id="GHJ84140.1"/>
    </source>
</evidence>
<evidence type="ECO:0000256" key="1">
    <source>
        <dbReference type="SAM" id="MobiDB-lite"/>
    </source>
</evidence>
<keyword evidence="3" id="KW-1185">Reference proteome</keyword>
<feature type="region of interest" description="Disordered" evidence="1">
    <location>
        <begin position="217"/>
        <end position="315"/>
    </location>
</feature>
<organism evidence="2 3">
    <name type="scientific">Naganishia liquefaciens</name>
    <dbReference type="NCBI Taxonomy" id="104408"/>
    <lineage>
        <taxon>Eukaryota</taxon>
        <taxon>Fungi</taxon>
        <taxon>Dikarya</taxon>
        <taxon>Basidiomycota</taxon>
        <taxon>Agaricomycotina</taxon>
        <taxon>Tremellomycetes</taxon>
        <taxon>Filobasidiales</taxon>
        <taxon>Filobasidiaceae</taxon>
        <taxon>Naganishia</taxon>
    </lineage>
</organism>
<name>A0A8H3TN53_9TREE</name>
<protein>
    <submittedName>
        <fullName evidence="2">Uncharacterized protein</fullName>
    </submittedName>
</protein>
<dbReference type="Proteomes" id="UP000620104">
    <property type="component" value="Unassembled WGS sequence"/>
</dbReference>
<evidence type="ECO:0000313" key="3">
    <source>
        <dbReference type="Proteomes" id="UP000620104"/>
    </source>
</evidence>
<feature type="compositionally biased region" description="Low complexity" evidence="1">
    <location>
        <begin position="356"/>
        <end position="369"/>
    </location>
</feature>
<dbReference type="OrthoDB" id="2588043at2759"/>
<comment type="caution">
    <text evidence="2">The sequence shown here is derived from an EMBL/GenBank/DDBJ whole genome shotgun (WGS) entry which is preliminary data.</text>
</comment>
<feature type="region of interest" description="Disordered" evidence="1">
    <location>
        <begin position="502"/>
        <end position="525"/>
    </location>
</feature>
<accession>A0A8H3TN53</accession>
<dbReference type="AlphaFoldDB" id="A0A8H3TN53"/>
<feature type="compositionally biased region" description="Low complexity" evidence="1">
    <location>
        <begin position="511"/>
        <end position="525"/>
    </location>
</feature>
<feature type="compositionally biased region" description="Polar residues" evidence="1">
    <location>
        <begin position="172"/>
        <end position="181"/>
    </location>
</feature>
<sequence>MPGLMDILGNLDAHSNLIHDAAAENNVPDGPFVTAYLRGIKSLSSTIREAQSHEVKLFKFVGDQTGGTGKVVEKRDKGLVTPLRKAGLGDRVNMAATGARGTTPARYSKADSIPDSSWDNPQILLNTAFTLTEEYRAMPRAKAHIRNLLDQYIETQSKISELEAAIVAVESGNDSRTQPKTADSGRGDSEVVEGGPDPDDWIKAEEAALKALEAEVAERRRSKRLTAQDTGTPPNRTIRKLATPGSASPLLPQLRKGMTPSAHSPLLSTSMHGGLEADHLSTPTPAPAAAQQPASVFKRASARQPLAVSRTMEATRGQIKTISSAAKHSLLTSHRSPAARLSASPDVQSSPPIRSQPAKPTAAATATQPSIVKTQINVSQGPTNEAKEPNTVNLAPALASAPIKPEENLTITNEEEAKPLMQERTPTKANILSRPPASDTVTPKSKARKAIEGVEIRSETRQAIDKIWEVFGEVIRSDEEMQDTTGKPDPEQTIRALAKLAGSVPQPPLSPSSVSTSSNPAPRPPAARIAPLTTLVILQCVAIINILRAPGMNISKNELSEVMTAHAVAKGWDKSLGQKALLGCVGRRVLKIDRRGTGGGTVMFNL</sequence>
<feature type="compositionally biased region" description="Polar residues" evidence="1">
    <location>
        <begin position="225"/>
        <end position="235"/>
    </location>
</feature>
<dbReference type="EMBL" id="BLZA01000007">
    <property type="protein sequence ID" value="GHJ84140.1"/>
    <property type="molecule type" value="Genomic_DNA"/>
</dbReference>
<proteinExistence type="predicted"/>